<evidence type="ECO:0000313" key="1">
    <source>
        <dbReference type="EMBL" id="CAG8735493.1"/>
    </source>
</evidence>
<keyword evidence="2" id="KW-1185">Reference proteome</keyword>
<feature type="non-terminal residue" evidence="1">
    <location>
        <position position="214"/>
    </location>
</feature>
<comment type="caution">
    <text evidence="1">The sequence shown here is derived from an EMBL/GenBank/DDBJ whole genome shotgun (WGS) entry which is preliminary data.</text>
</comment>
<gene>
    <name evidence="1" type="ORF">ACOLOM_LOCUS11889</name>
</gene>
<evidence type="ECO:0000313" key="2">
    <source>
        <dbReference type="Proteomes" id="UP000789525"/>
    </source>
</evidence>
<organism evidence="1 2">
    <name type="scientific">Acaulospora colombiana</name>
    <dbReference type="NCBI Taxonomy" id="27376"/>
    <lineage>
        <taxon>Eukaryota</taxon>
        <taxon>Fungi</taxon>
        <taxon>Fungi incertae sedis</taxon>
        <taxon>Mucoromycota</taxon>
        <taxon>Glomeromycotina</taxon>
        <taxon>Glomeromycetes</taxon>
        <taxon>Diversisporales</taxon>
        <taxon>Acaulosporaceae</taxon>
        <taxon>Acaulospora</taxon>
    </lineage>
</organism>
<dbReference type="EMBL" id="CAJVPT010045059">
    <property type="protein sequence ID" value="CAG8735493.1"/>
    <property type="molecule type" value="Genomic_DNA"/>
</dbReference>
<name>A0ACA9Q6W0_9GLOM</name>
<sequence length="214" mass="23296">MARQEPGAVPKHNANRRVSAQFQPIEIIQNDGTLDLYCTDIFSYLILIDAAYTEQPVESPQLSRRASGSGFVSAQVAAWPPAPPSKDPTSPLQQEAQPIAPRLRTRTSSSSTSAPPSAFQKLIARERDEEGNKIPSLTLSTLRSEQGNVSRKARYYDDLNREATIEMEMGVRSGLSEDGSQGARRRSRVFSDSSSTSYIDTALPISPSPAASDP</sequence>
<dbReference type="Proteomes" id="UP000789525">
    <property type="component" value="Unassembled WGS sequence"/>
</dbReference>
<protein>
    <submittedName>
        <fullName evidence="1">13239_t:CDS:1</fullName>
    </submittedName>
</protein>
<accession>A0ACA9Q6W0</accession>
<reference evidence="1" key="1">
    <citation type="submission" date="2021-06" db="EMBL/GenBank/DDBJ databases">
        <authorList>
            <person name="Kallberg Y."/>
            <person name="Tangrot J."/>
            <person name="Rosling A."/>
        </authorList>
    </citation>
    <scope>NUCLEOTIDE SEQUENCE</scope>
    <source>
        <strain evidence="1">CL356</strain>
    </source>
</reference>
<proteinExistence type="predicted"/>